<name>A0A2C9CK39_KUEST</name>
<sequence length="473" mass="54185">MKINMIILSFITMFITQTASYAGNQATNSALNDQVSVEVVVYNNNTGFIRDTRNISLPVGEGELYVSDIASQIIPQTVSVASLTEPDKFSLLEQTFEYDLINTNKLLDKYVGKTIKLQIWNKYHDRKDTIAATLLNNTDGQIFEIDNELYLEHPGIKILPELPDKLFTVPTLTWLYKNTSEKPHTLEISYLTNNMNWHADYLMTINEEETAAQLSGWATINNQSGVLYKNARFSLVAGDVNRLPDVQRKRAFAMAEMQMAVSQQFEEKGFFEYHTYSLQRSTTIGNNQTKQIRLFDASNVTIRKEFLVHGNMYSYTRPFRDEKQKQDVNVLLNFKNTKESNLGMPIPGGVIRFFKQDKDGAIQFIGEDQINHTPVHEEIKANIGKAFDVTVERIQIDYKQITTKIHETEWEISIRNHKEEDIVVGIVETLPGNWSIISNSHPYKKTDAFTIRFDIEAPKGKEVKVSYRIKVGL</sequence>
<dbReference type="AlphaFoldDB" id="A0A2C9CK39"/>
<gene>
    <name evidence="3" type="ORF">KSMBR1_3494</name>
</gene>
<evidence type="ECO:0000259" key="2">
    <source>
        <dbReference type="Pfam" id="PF13598"/>
    </source>
</evidence>
<dbReference type="PANTHER" id="PTHR38075">
    <property type="entry name" value="DUF4139 DOMAIN-CONTAINING PROTEIN"/>
    <property type="match status" value="1"/>
</dbReference>
<keyword evidence="1" id="KW-0732">Signal</keyword>
<evidence type="ECO:0000313" key="4">
    <source>
        <dbReference type="Proteomes" id="UP000221734"/>
    </source>
</evidence>
<evidence type="ECO:0000313" key="3">
    <source>
        <dbReference type="EMBL" id="SOH05968.1"/>
    </source>
</evidence>
<evidence type="ECO:0000256" key="1">
    <source>
        <dbReference type="SAM" id="SignalP"/>
    </source>
</evidence>
<dbReference type="OrthoDB" id="9783078at2"/>
<dbReference type="InterPro" id="IPR037291">
    <property type="entry name" value="DUF4139"/>
</dbReference>
<protein>
    <recommendedName>
        <fullName evidence="2">DUF4139 domain-containing protein</fullName>
    </recommendedName>
</protein>
<keyword evidence="4" id="KW-1185">Reference proteome</keyword>
<dbReference type="EMBL" id="LT934425">
    <property type="protein sequence ID" value="SOH05968.1"/>
    <property type="molecule type" value="Genomic_DNA"/>
</dbReference>
<dbReference type="RefSeq" id="WP_099326489.1">
    <property type="nucleotide sequence ID" value="NZ_LT934425.1"/>
</dbReference>
<dbReference type="KEGG" id="kst:KSMBR1_3494"/>
<dbReference type="PANTHER" id="PTHR38075:SF1">
    <property type="entry name" value="DUF4139 DOMAIN-CONTAINING PROTEIN"/>
    <property type="match status" value="1"/>
</dbReference>
<feature type="signal peptide" evidence="1">
    <location>
        <begin position="1"/>
        <end position="21"/>
    </location>
</feature>
<reference evidence="4" key="1">
    <citation type="submission" date="2017-10" db="EMBL/GenBank/DDBJ databases">
        <authorList>
            <person name="Frank J."/>
        </authorList>
    </citation>
    <scope>NUCLEOTIDE SEQUENCE [LARGE SCALE GENOMIC DNA]</scope>
</reference>
<dbReference type="Proteomes" id="UP000221734">
    <property type="component" value="Chromosome Kuenenia_stuttgartiensis_MBR1"/>
</dbReference>
<dbReference type="Pfam" id="PF13598">
    <property type="entry name" value="DUF4139"/>
    <property type="match status" value="1"/>
</dbReference>
<accession>A0A2C9CK39</accession>
<proteinExistence type="predicted"/>
<organism evidence="3 4">
    <name type="scientific">Kuenenia stuttgartiensis</name>
    <dbReference type="NCBI Taxonomy" id="174633"/>
    <lineage>
        <taxon>Bacteria</taxon>
        <taxon>Pseudomonadati</taxon>
        <taxon>Planctomycetota</taxon>
        <taxon>Candidatus Brocadiia</taxon>
        <taxon>Candidatus Brocadiales</taxon>
        <taxon>Candidatus Brocadiaceae</taxon>
        <taxon>Candidatus Kuenenia</taxon>
    </lineage>
</organism>
<feature type="chain" id="PRO_5012044773" description="DUF4139 domain-containing protein" evidence="1">
    <location>
        <begin position="22"/>
        <end position="473"/>
    </location>
</feature>
<feature type="domain" description="DUF4139" evidence="2">
    <location>
        <begin position="186"/>
        <end position="431"/>
    </location>
</feature>